<feature type="region of interest" description="Disordered" evidence="1">
    <location>
        <begin position="78"/>
        <end position="103"/>
    </location>
</feature>
<evidence type="ECO:0000313" key="4">
    <source>
        <dbReference type="Proteomes" id="UP001597229"/>
    </source>
</evidence>
<evidence type="ECO:0000256" key="1">
    <source>
        <dbReference type="SAM" id="MobiDB-lite"/>
    </source>
</evidence>
<keyword evidence="4" id="KW-1185">Reference proteome</keyword>
<protein>
    <submittedName>
        <fullName evidence="3">Maleylpyruvate isomerase family mycothiol-dependent enzyme</fullName>
    </submittedName>
</protein>
<dbReference type="Gene3D" id="1.20.120.450">
    <property type="entry name" value="dinb family like domain"/>
    <property type="match status" value="1"/>
</dbReference>
<comment type="caution">
    <text evidence="3">The sequence shown here is derived from an EMBL/GenBank/DDBJ whole genome shotgun (WGS) entry which is preliminary data.</text>
</comment>
<dbReference type="InterPro" id="IPR034660">
    <property type="entry name" value="DinB/YfiT-like"/>
</dbReference>
<dbReference type="InterPro" id="IPR024344">
    <property type="entry name" value="MDMPI_metal-binding"/>
</dbReference>
<dbReference type="RefSeq" id="WP_367920838.1">
    <property type="nucleotide sequence ID" value="NZ_BAABAC010000037.1"/>
</dbReference>
<dbReference type="Pfam" id="PF11716">
    <property type="entry name" value="MDMPI_N"/>
    <property type="match status" value="1"/>
</dbReference>
<sequence>MDDLWGTIAQERGALAADLAGLDDAQWTTPSLCAGWSVRDVLAHMTNTARTGPMGFLGGMAKAGFKFDKFAEAGIARQSGTSPADTLSRFESVRTSTTAPPGPKTTWLGEAIVHAEDIRRPLGIAHDYPTDAVVEVMDFYKGSNVLIGGKNRVDGLTLRATDTDWSHGSGPAVEGRAIDLLVAMTGRATACDRLSGDGVETLRSRGTA</sequence>
<evidence type="ECO:0000259" key="2">
    <source>
        <dbReference type="Pfam" id="PF11716"/>
    </source>
</evidence>
<evidence type="ECO:0000313" key="3">
    <source>
        <dbReference type="EMBL" id="MFD1247579.1"/>
    </source>
</evidence>
<dbReference type="SUPFAM" id="SSF109854">
    <property type="entry name" value="DinB/YfiT-like putative metalloenzymes"/>
    <property type="match status" value="1"/>
</dbReference>
<dbReference type="InterPro" id="IPR017517">
    <property type="entry name" value="Maleyloyr_isom"/>
</dbReference>
<accession>A0ABW3VXW9</accession>
<dbReference type="EMBL" id="JBHTLX010000008">
    <property type="protein sequence ID" value="MFD1247579.1"/>
    <property type="molecule type" value="Genomic_DNA"/>
</dbReference>
<gene>
    <name evidence="3" type="ORF">ACFQ3F_07250</name>
</gene>
<dbReference type="Proteomes" id="UP001597229">
    <property type="component" value="Unassembled WGS sequence"/>
</dbReference>
<organism evidence="3 4">
    <name type="scientific">Nocardioides ginsengisoli</name>
    <dbReference type="NCBI Taxonomy" id="363868"/>
    <lineage>
        <taxon>Bacteria</taxon>
        <taxon>Bacillati</taxon>
        <taxon>Actinomycetota</taxon>
        <taxon>Actinomycetes</taxon>
        <taxon>Propionibacteriales</taxon>
        <taxon>Nocardioidaceae</taxon>
        <taxon>Nocardioides</taxon>
    </lineage>
</organism>
<proteinExistence type="predicted"/>
<feature type="domain" description="Mycothiol-dependent maleylpyruvate isomerase metal-binding" evidence="2">
    <location>
        <begin position="9"/>
        <end position="98"/>
    </location>
</feature>
<dbReference type="NCBIfam" id="TIGR03083">
    <property type="entry name" value="maleylpyruvate isomerase family mycothiol-dependent enzyme"/>
    <property type="match status" value="1"/>
</dbReference>
<keyword evidence="3" id="KW-0413">Isomerase</keyword>
<name>A0ABW3VXW9_9ACTN</name>
<reference evidence="4" key="1">
    <citation type="journal article" date="2019" name="Int. J. Syst. Evol. Microbiol.">
        <title>The Global Catalogue of Microorganisms (GCM) 10K type strain sequencing project: providing services to taxonomists for standard genome sequencing and annotation.</title>
        <authorList>
            <consortium name="The Broad Institute Genomics Platform"/>
            <consortium name="The Broad Institute Genome Sequencing Center for Infectious Disease"/>
            <person name="Wu L."/>
            <person name="Ma J."/>
        </authorList>
    </citation>
    <scope>NUCLEOTIDE SEQUENCE [LARGE SCALE GENOMIC DNA]</scope>
    <source>
        <strain evidence="4">CCUG 52478</strain>
    </source>
</reference>
<dbReference type="GO" id="GO:0016853">
    <property type="term" value="F:isomerase activity"/>
    <property type="evidence" value="ECO:0007669"/>
    <property type="project" value="UniProtKB-KW"/>
</dbReference>